<dbReference type="EMBL" id="CP137080">
    <property type="protein sequence ID" value="WOQ69687.1"/>
    <property type="molecule type" value="Genomic_DNA"/>
</dbReference>
<dbReference type="InterPro" id="IPR053465">
    <property type="entry name" value="Sortase_Class_E"/>
</dbReference>
<keyword evidence="4" id="KW-0812">Transmembrane</keyword>
<dbReference type="KEGG" id="mliy:RYJ27_00085"/>
<dbReference type="InterPro" id="IPR023365">
    <property type="entry name" value="Sortase_dom-sf"/>
</dbReference>
<dbReference type="AlphaFoldDB" id="A0AAU0MI48"/>
<dbReference type="RefSeq" id="WP_330170781.1">
    <property type="nucleotide sequence ID" value="NZ_CP137080.1"/>
</dbReference>
<evidence type="ECO:0000256" key="4">
    <source>
        <dbReference type="SAM" id="Phobius"/>
    </source>
</evidence>
<evidence type="ECO:0000256" key="1">
    <source>
        <dbReference type="ARBA" id="ARBA00022801"/>
    </source>
</evidence>
<sequence length="279" mass="30171">MDSDDTGRRSEHPEGAPITRGERSRRRAGAAPRRRASVTGVIGEVLLTAGVLVFLFIAWQMWIGDLIGAARNTAEAQSLAQEWEQQAQSQTPSAQPTPDATAAEAPVAPVEPVIAPEPADGQEFGIMYIPRFGPDYQVRIGGGVSRSRTLDTIGIGHYPDTQMPGEVGNFAVAAHRTGYGGAPFYRIAELHAGDPIIVETQDGWYTYRFRNLEYVRPSAVEVLNAVPQDTVEGTGERYLTMTSCSPKYTIMERIIGYSVFESFTPRSAGAPAELAGRGA</sequence>
<feature type="region of interest" description="Disordered" evidence="3">
    <location>
        <begin position="79"/>
        <end position="106"/>
    </location>
</feature>
<feature type="compositionally biased region" description="Basic and acidic residues" evidence="3">
    <location>
        <begin position="1"/>
        <end position="14"/>
    </location>
</feature>
<evidence type="ECO:0000313" key="5">
    <source>
        <dbReference type="EMBL" id="WOQ69687.1"/>
    </source>
</evidence>
<organism evidence="5 6">
    <name type="scientific">Microbacterium limosum</name>
    <dbReference type="NCBI Taxonomy" id="3079935"/>
    <lineage>
        <taxon>Bacteria</taxon>
        <taxon>Bacillati</taxon>
        <taxon>Actinomycetota</taxon>
        <taxon>Actinomycetes</taxon>
        <taxon>Micrococcales</taxon>
        <taxon>Microbacteriaceae</taxon>
        <taxon>Microbacterium</taxon>
    </lineage>
</organism>
<feature type="active site" description="Proton donor/acceptor" evidence="2">
    <location>
        <position position="175"/>
    </location>
</feature>
<dbReference type="Gene3D" id="2.40.260.10">
    <property type="entry name" value="Sortase"/>
    <property type="match status" value="1"/>
</dbReference>
<dbReference type="GO" id="GO:0016787">
    <property type="term" value="F:hydrolase activity"/>
    <property type="evidence" value="ECO:0007669"/>
    <property type="project" value="UniProtKB-KW"/>
</dbReference>
<keyword evidence="4" id="KW-0472">Membrane</keyword>
<keyword evidence="1" id="KW-0378">Hydrolase</keyword>
<dbReference type="SUPFAM" id="SSF63817">
    <property type="entry name" value="Sortase"/>
    <property type="match status" value="1"/>
</dbReference>
<protein>
    <submittedName>
        <fullName evidence="5">Class E sortase</fullName>
    </submittedName>
</protein>
<name>A0AAU0MI48_9MICO</name>
<feature type="compositionally biased region" description="Low complexity" evidence="3">
    <location>
        <begin position="85"/>
        <end position="106"/>
    </location>
</feature>
<evidence type="ECO:0000256" key="2">
    <source>
        <dbReference type="PIRSR" id="PIRSR605754-1"/>
    </source>
</evidence>
<dbReference type="InterPro" id="IPR005754">
    <property type="entry name" value="Sortase"/>
</dbReference>
<reference evidence="5 6" key="1">
    <citation type="submission" date="2023-10" db="EMBL/GenBank/DDBJ databases">
        <title>Y20.</title>
        <authorList>
            <person name="Zhang G."/>
            <person name="Ding Y."/>
        </authorList>
    </citation>
    <scope>NUCLEOTIDE SEQUENCE [LARGE SCALE GENOMIC DNA]</scope>
    <source>
        <strain evidence="5 6">Y20</strain>
    </source>
</reference>
<evidence type="ECO:0000313" key="6">
    <source>
        <dbReference type="Proteomes" id="UP001329313"/>
    </source>
</evidence>
<feature type="active site" description="Acyl-thioester intermediate" evidence="2">
    <location>
        <position position="244"/>
    </location>
</feature>
<dbReference type="InterPro" id="IPR042003">
    <property type="entry name" value="Sortase_E"/>
</dbReference>
<keyword evidence="6" id="KW-1185">Reference proteome</keyword>
<evidence type="ECO:0000256" key="3">
    <source>
        <dbReference type="SAM" id="MobiDB-lite"/>
    </source>
</evidence>
<dbReference type="CDD" id="cd05830">
    <property type="entry name" value="Sortase_E"/>
    <property type="match status" value="1"/>
</dbReference>
<proteinExistence type="predicted"/>
<dbReference type="Pfam" id="PF04203">
    <property type="entry name" value="Sortase"/>
    <property type="match status" value="1"/>
</dbReference>
<feature type="compositionally biased region" description="Basic residues" evidence="3">
    <location>
        <begin position="23"/>
        <end position="34"/>
    </location>
</feature>
<feature type="region of interest" description="Disordered" evidence="3">
    <location>
        <begin position="1"/>
        <end position="34"/>
    </location>
</feature>
<dbReference type="NCBIfam" id="NF033747">
    <property type="entry name" value="class_E_sortase"/>
    <property type="match status" value="1"/>
</dbReference>
<feature type="transmembrane region" description="Helical" evidence="4">
    <location>
        <begin position="36"/>
        <end position="62"/>
    </location>
</feature>
<gene>
    <name evidence="5" type="ORF">RYJ27_00085</name>
</gene>
<accession>A0AAU0MI48</accession>
<dbReference type="Proteomes" id="UP001329313">
    <property type="component" value="Chromosome"/>
</dbReference>
<keyword evidence="4" id="KW-1133">Transmembrane helix</keyword>